<name>A0A8T0XYP1_PANVG</name>
<comment type="caution">
    <text evidence="1">The sequence shown here is derived from an EMBL/GenBank/DDBJ whole genome shotgun (WGS) entry which is preliminary data.</text>
</comment>
<evidence type="ECO:0000313" key="2">
    <source>
        <dbReference type="Proteomes" id="UP000823388"/>
    </source>
</evidence>
<dbReference type="AlphaFoldDB" id="A0A8T0XYP1"/>
<keyword evidence="2" id="KW-1185">Reference proteome</keyword>
<dbReference type="EMBL" id="CM029037">
    <property type="protein sequence ID" value="KAG2662134.1"/>
    <property type="molecule type" value="Genomic_DNA"/>
</dbReference>
<gene>
    <name evidence="1" type="ORF">PVAP13_1KG528400</name>
</gene>
<accession>A0A8T0XYP1</accession>
<organism evidence="1 2">
    <name type="scientific">Panicum virgatum</name>
    <name type="common">Blackwell switchgrass</name>
    <dbReference type="NCBI Taxonomy" id="38727"/>
    <lineage>
        <taxon>Eukaryota</taxon>
        <taxon>Viridiplantae</taxon>
        <taxon>Streptophyta</taxon>
        <taxon>Embryophyta</taxon>
        <taxon>Tracheophyta</taxon>
        <taxon>Spermatophyta</taxon>
        <taxon>Magnoliopsida</taxon>
        <taxon>Liliopsida</taxon>
        <taxon>Poales</taxon>
        <taxon>Poaceae</taxon>
        <taxon>PACMAD clade</taxon>
        <taxon>Panicoideae</taxon>
        <taxon>Panicodae</taxon>
        <taxon>Paniceae</taxon>
        <taxon>Panicinae</taxon>
        <taxon>Panicum</taxon>
        <taxon>Panicum sect. Hiantes</taxon>
    </lineage>
</organism>
<proteinExistence type="predicted"/>
<sequence>MMCEWMGKNHMLIDLYGDNPVPEVIVDSDIMRRITLDAMFNMLVESTAAASGQTNVEAKTAGITRGSISNLLNAHFRKIKGTKNYKRKTKSYKRKNRMEDDVVEKLWDLGDWEKLVLLYDYLKWWKYCEFLAQYYNQNSFKFLLDPEVVYRRCLETDEELVSMWPCRQGDAFSISTIIQSSLIKEHVAIWGIEDDYSKIAFSVSPWKLS</sequence>
<reference evidence="1" key="1">
    <citation type="submission" date="2020-05" db="EMBL/GenBank/DDBJ databases">
        <title>WGS assembly of Panicum virgatum.</title>
        <authorList>
            <person name="Lovell J.T."/>
            <person name="Jenkins J."/>
            <person name="Shu S."/>
            <person name="Juenger T.E."/>
            <person name="Schmutz J."/>
        </authorList>
    </citation>
    <scope>NUCLEOTIDE SEQUENCE</scope>
    <source>
        <strain evidence="1">AP13</strain>
    </source>
</reference>
<evidence type="ECO:0000313" key="1">
    <source>
        <dbReference type="EMBL" id="KAG2662134.1"/>
    </source>
</evidence>
<dbReference type="Proteomes" id="UP000823388">
    <property type="component" value="Chromosome 1K"/>
</dbReference>
<protein>
    <submittedName>
        <fullName evidence="1">Uncharacterized protein</fullName>
    </submittedName>
</protein>